<dbReference type="GeneID" id="11848530"/>
<keyword evidence="2" id="KW-1185">Reference proteome</keyword>
<evidence type="ECO:0000313" key="2">
    <source>
        <dbReference type="Proteomes" id="UP000007841"/>
    </source>
</evidence>
<accession>A0A0H3H0F8</accession>
<dbReference type="RefSeq" id="WP_004227153.1">
    <property type="nucleotide sequence ID" value="NC_016845.1"/>
</dbReference>
<gene>
    <name evidence="1" type="ordered locus">KPHS_35010</name>
</gene>
<dbReference type="PATRIC" id="fig|1125630.4.peg.3411"/>
<dbReference type="EMBL" id="CP003200">
    <property type="protein sequence ID" value="AEW62199.1"/>
    <property type="molecule type" value="Genomic_DNA"/>
</dbReference>
<evidence type="ECO:0000313" key="1">
    <source>
        <dbReference type="EMBL" id="AEW62199.1"/>
    </source>
</evidence>
<dbReference type="AlphaFoldDB" id="A0A0H3H0F8"/>
<dbReference type="KEGG" id="kpm:KPHS_35010"/>
<dbReference type="RefSeq" id="YP_005227801.1">
    <property type="nucleotide sequence ID" value="NC_016845.1"/>
</dbReference>
<reference evidence="1 2" key="1">
    <citation type="journal article" date="2012" name="J. Bacteriol.">
        <title>Complete genome sequence of Klebsiella pneumoniae subsp. pneumoniae HS11286, a multidrug-resistant strain isolated from human sputum.</title>
        <authorList>
            <person name="Liu P."/>
            <person name="Li P."/>
            <person name="Jiang X."/>
            <person name="Bi D."/>
            <person name="Xie Y."/>
            <person name="Tai C."/>
            <person name="Deng Z."/>
            <person name="Rajakumar K."/>
            <person name="Ou H.Y."/>
        </authorList>
    </citation>
    <scope>NUCLEOTIDE SEQUENCE [LARGE SCALE GENOMIC DNA]</scope>
    <source>
        <strain evidence="1 2">HS11286</strain>
    </source>
</reference>
<dbReference type="Proteomes" id="UP000007841">
    <property type="component" value="Chromosome"/>
</dbReference>
<dbReference type="HOGENOM" id="CLU_3169224_0_0_6"/>
<organism evidence="1 2">
    <name type="scientific">Klebsiella pneumoniae subsp. pneumoniae (strain HS11286)</name>
    <dbReference type="NCBI Taxonomy" id="1125630"/>
    <lineage>
        <taxon>Bacteria</taxon>
        <taxon>Pseudomonadati</taxon>
        <taxon>Pseudomonadota</taxon>
        <taxon>Gammaproteobacteria</taxon>
        <taxon>Enterobacterales</taxon>
        <taxon>Enterobacteriaceae</taxon>
        <taxon>Klebsiella/Raoultella group</taxon>
        <taxon>Klebsiella</taxon>
        <taxon>Klebsiella pneumoniae complex</taxon>
    </lineage>
</organism>
<protein>
    <submittedName>
        <fullName evidence="1">Uncharacterized protein</fullName>
    </submittedName>
</protein>
<proteinExistence type="predicted"/>
<name>A0A0H3H0F8_KLEPH</name>
<sequence>MMISMITMIGNSVYSATSTDDLPAAIMMLMTSIYFFYHSQSYSFASS</sequence>